<dbReference type="GO" id="GO:0019239">
    <property type="term" value="F:deaminase activity"/>
    <property type="evidence" value="ECO:0007669"/>
    <property type="project" value="TreeGrafter"/>
</dbReference>
<evidence type="ECO:0000313" key="2">
    <source>
        <dbReference type="EMBL" id="SEK54414.1"/>
    </source>
</evidence>
<dbReference type="Pfam" id="PF01042">
    <property type="entry name" value="Ribonuc_L-PSP"/>
    <property type="match status" value="1"/>
</dbReference>
<proteinExistence type="inferred from homology"/>
<dbReference type="SUPFAM" id="SSF55298">
    <property type="entry name" value="YjgF-like"/>
    <property type="match status" value="1"/>
</dbReference>
<dbReference type="InterPro" id="IPR006175">
    <property type="entry name" value="YjgF/YER057c/UK114"/>
</dbReference>
<dbReference type="GO" id="GO:0005829">
    <property type="term" value="C:cytosol"/>
    <property type="evidence" value="ECO:0007669"/>
    <property type="project" value="TreeGrafter"/>
</dbReference>
<sequence>MRERIITQPDNYEPFLLSQGIKFGNLLFISGQAGAGDDGKIVDGGFRAQGEQAFANLRRVLEAGGSSLKEVIKVTIFVTDMGHFQEVVELRRRFFSLPYPADTIAEVKALYDPAALIEIEAIAAVPSPGSK</sequence>
<dbReference type="CDD" id="cd00448">
    <property type="entry name" value="YjgF_YER057c_UK114_family"/>
    <property type="match status" value="1"/>
</dbReference>
<gene>
    <name evidence="2" type="ORF">SAMN05444354_101837</name>
</gene>
<evidence type="ECO:0000256" key="1">
    <source>
        <dbReference type="ARBA" id="ARBA00010552"/>
    </source>
</evidence>
<dbReference type="OrthoDB" id="9808943at2"/>
<reference evidence="3" key="1">
    <citation type="submission" date="2016-10" db="EMBL/GenBank/DDBJ databases">
        <authorList>
            <person name="Varghese N."/>
            <person name="Submissions S."/>
        </authorList>
    </citation>
    <scope>NUCLEOTIDE SEQUENCE [LARGE SCALE GENOMIC DNA]</scope>
    <source>
        <strain evidence="3">DSM 17044</strain>
    </source>
</reference>
<keyword evidence="3" id="KW-1185">Reference proteome</keyword>
<dbReference type="RefSeq" id="WP_075005015.1">
    <property type="nucleotide sequence ID" value="NZ_FOAP01000001.1"/>
</dbReference>
<dbReference type="Proteomes" id="UP000182719">
    <property type="component" value="Unassembled WGS sequence"/>
</dbReference>
<accession>A0A1H7HWA5</accession>
<dbReference type="PANTHER" id="PTHR11803:SF58">
    <property type="entry name" value="PROTEIN HMF1-RELATED"/>
    <property type="match status" value="1"/>
</dbReference>
<dbReference type="AlphaFoldDB" id="A0A1H7HWA5"/>
<dbReference type="PANTHER" id="PTHR11803">
    <property type="entry name" value="2-IMINOBUTANOATE/2-IMINOPROPANOATE DEAMINASE RIDA"/>
    <property type="match status" value="1"/>
</dbReference>
<comment type="similarity">
    <text evidence="1">Belongs to the RutC family.</text>
</comment>
<name>A0A1H7HWA5_STIAU</name>
<dbReference type="EMBL" id="FOAP01000001">
    <property type="protein sequence ID" value="SEK54414.1"/>
    <property type="molecule type" value="Genomic_DNA"/>
</dbReference>
<evidence type="ECO:0000313" key="3">
    <source>
        <dbReference type="Proteomes" id="UP000182719"/>
    </source>
</evidence>
<dbReference type="InterPro" id="IPR035959">
    <property type="entry name" value="RutC-like_sf"/>
</dbReference>
<organism evidence="2 3">
    <name type="scientific">Stigmatella aurantiaca</name>
    <dbReference type="NCBI Taxonomy" id="41"/>
    <lineage>
        <taxon>Bacteria</taxon>
        <taxon>Pseudomonadati</taxon>
        <taxon>Myxococcota</taxon>
        <taxon>Myxococcia</taxon>
        <taxon>Myxococcales</taxon>
        <taxon>Cystobacterineae</taxon>
        <taxon>Archangiaceae</taxon>
        <taxon>Stigmatella</taxon>
    </lineage>
</organism>
<protein>
    <submittedName>
        <fullName evidence="2">Reactive intermediate/imine deaminase</fullName>
    </submittedName>
</protein>
<dbReference type="Gene3D" id="3.30.1330.40">
    <property type="entry name" value="RutC-like"/>
    <property type="match status" value="1"/>
</dbReference>